<accession>A0A9D1UH34</accession>
<protein>
    <submittedName>
        <fullName evidence="2">Uncharacterized protein</fullName>
    </submittedName>
</protein>
<evidence type="ECO:0000313" key="3">
    <source>
        <dbReference type="Proteomes" id="UP000824267"/>
    </source>
</evidence>
<dbReference type="EMBL" id="DXGG01000160">
    <property type="protein sequence ID" value="HIW87629.1"/>
    <property type="molecule type" value="Genomic_DNA"/>
</dbReference>
<sequence>MKTRIEELFELFYKGELSEAQQRELEEYLTGSSGEQYDGYSVDRELFLSLCALGRRSDNARRQQEIIDRIEQSAKVAEKRKRQLIWGGVISVAACIALLFVLVVPLGEKQIPEGGNETAFGKIETKKEKNGFRKEKNETPFHYDLYEVADKQMTAKADEITVRPFEIEEAQSDIEMQKPRFVHESLSTEAYHQPKEHIIRLETDRMIVYDNKKKLDDRTIRFLLDNMEAETLTGFIWAKNRNF</sequence>
<dbReference type="Proteomes" id="UP000824267">
    <property type="component" value="Unassembled WGS sequence"/>
</dbReference>
<organism evidence="2 3">
    <name type="scientific">Candidatus Onthomorpha intestinigallinarum</name>
    <dbReference type="NCBI Taxonomy" id="2840880"/>
    <lineage>
        <taxon>Bacteria</taxon>
        <taxon>Pseudomonadati</taxon>
        <taxon>Bacteroidota</taxon>
        <taxon>Bacteroidia</taxon>
        <taxon>Bacteroidales</taxon>
        <taxon>Candidatus Onthomorpha</taxon>
    </lineage>
</organism>
<evidence type="ECO:0000313" key="2">
    <source>
        <dbReference type="EMBL" id="HIW87629.1"/>
    </source>
</evidence>
<keyword evidence="1" id="KW-0812">Transmembrane</keyword>
<comment type="caution">
    <text evidence="2">The sequence shown here is derived from an EMBL/GenBank/DDBJ whole genome shotgun (WGS) entry which is preliminary data.</text>
</comment>
<feature type="transmembrane region" description="Helical" evidence="1">
    <location>
        <begin position="84"/>
        <end position="106"/>
    </location>
</feature>
<keyword evidence="1" id="KW-1133">Transmembrane helix</keyword>
<gene>
    <name evidence="2" type="ORF">IAC47_05080</name>
</gene>
<keyword evidence="1" id="KW-0472">Membrane</keyword>
<reference evidence="2" key="2">
    <citation type="submission" date="2021-04" db="EMBL/GenBank/DDBJ databases">
        <authorList>
            <person name="Gilroy R."/>
        </authorList>
    </citation>
    <scope>NUCLEOTIDE SEQUENCE</scope>
    <source>
        <strain evidence="2">Gambia16-930</strain>
    </source>
</reference>
<dbReference type="AlphaFoldDB" id="A0A9D1UH34"/>
<evidence type="ECO:0000256" key="1">
    <source>
        <dbReference type="SAM" id="Phobius"/>
    </source>
</evidence>
<name>A0A9D1UH34_9BACT</name>
<reference evidence="2" key="1">
    <citation type="journal article" date="2021" name="PeerJ">
        <title>Extensive microbial diversity within the chicken gut microbiome revealed by metagenomics and culture.</title>
        <authorList>
            <person name="Gilroy R."/>
            <person name="Ravi A."/>
            <person name="Getino M."/>
            <person name="Pursley I."/>
            <person name="Horton D.L."/>
            <person name="Alikhan N.F."/>
            <person name="Baker D."/>
            <person name="Gharbi K."/>
            <person name="Hall N."/>
            <person name="Watson M."/>
            <person name="Adriaenssens E.M."/>
            <person name="Foster-Nyarko E."/>
            <person name="Jarju S."/>
            <person name="Secka A."/>
            <person name="Antonio M."/>
            <person name="Oren A."/>
            <person name="Chaudhuri R.R."/>
            <person name="La Ragione R."/>
            <person name="Hildebrand F."/>
            <person name="Pallen M.J."/>
        </authorList>
    </citation>
    <scope>NUCLEOTIDE SEQUENCE</scope>
    <source>
        <strain evidence="2">Gambia16-930</strain>
    </source>
</reference>
<proteinExistence type="predicted"/>